<feature type="domain" description="TonB-dependent transporter Oar-like beta-barrel" evidence="7">
    <location>
        <begin position="260"/>
        <end position="1292"/>
    </location>
</feature>
<sequence>MSSLNVSTPNKRFSKTPCSRAKDILFLFACIFSLVLFGSATLQAQTGGEGGIQGTVVDPTGAAVPGAVVTATNVGTGVATSRVASSDGLYTISPILPGVYTVSVKAKGFQEATQKNLAVDALKLTGLNLTLSVGSESTEVTVTDAPPALETTNAVLGAVMENKTYANLPLQMSGQQRDPTAFAVLVPGVQSGARAPIIGGTGNYLAAVYVDGIPVTTINQQGDNRVVANALPVESIDQFQVVTSTPDAEYQGAGIINFSLKSGSNQYHGSAATYVRARMFDTWSFASKDATAVNAAGQTIPSPKPDEHQSEYVASGGGPIPFMKKHGFFYVTYDKYHGRNGINPNFLTIPTALMRQGNFSELKVPIYDPTTDGTCAAIPGSTQQICRSQFPNKTIPLAEQSPLAIQMQSYLPTNYANTNTVNNFFGGVPSGYDNWEIAGRADFDLTSKQRLSYVIAYGVRKNVPFTVGSNAVPTVAGVVLPLPYTAGGFATITPVVTDIEHAWQISNSMTNQLKFAFNRFGQPITNLTDGVAPYRAAADLGITGLPDGQASTEFPEVSFATTTANSSQLATWTSNGASGATQTTIPNTFTLLDNFILTKGKHSLTLGFTSQWLEDNVAAQLGPSSVYQLGFSANSTAAIVGGIVSPNATNATIPQGSGFSYASYLLGAASQSNIGLQAVSETGGRYHDTSPYAADVWKVTPNLTLNIGLRWDYFPPFHEVQDRWSFLNPNLQNAITGNMGELQFAGNHGGPGVSCNCRTPVQTWWKNLGPRIGLAYSVSPTTVIRAGYGMVYSIGGGVGGRGGAGTGTGQTGFNTTATTPTEITATSNGAPGPSYYLNNSDVFKGLGLANTQYGGPGYTLPALPQQNAAAQTLLTSFYGSTGSTGSGPGFADPYLSGRAPEFALFNAGIQQALNSNLTFTLNYAGTQSHFLLAGGANPRGYWTNELDPKYMVALAAVADSTGKNPLLGAKATPANVAIAQRSLQGYKLPYTAISSAGAQATIAQTLVAFPQYNGLSDTWGQNVANISYNSLQASLAQRASHGISYTFNYTWSRNIGDDGTFRSGFDLPSGSVSGTTSAYHMNRIERSPTITDMTHNISAYGLWELPFGKGHMGGDHFIVRALTSGWQLSTIYQFTSGTPFVVSYGGCSAPTSGSTTSTAGTCEVDLNPNFTGNPRLQKGYRKFNTQYINPAAFSAPTTYSSNLSTNYNKIGNAPRTAPYGLRNPYFWKDDVSLRRTFGIWNRLQFVAEVDCLNVANHATLSNPSSTWGPPGSAAGNSFGVITGAMANSRDFQFAGHINF</sequence>
<evidence type="ECO:0000313" key="9">
    <source>
        <dbReference type="Proteomes" id="UP000584867"/>
    </source>
</evidence>
<dbReference type="RefSeq" id="WP_184252793.1">
    <property type="nucleotide sequence ID" value="NZ_JACHIO010000002.1"/>
</dbReference>
<evidence type="ECO:0000256" key="6">
    <source>
        <dbReference type="ARBA" id="ARBA00023237"/>
    </source>
</evidence>
<comment type="caution">
    <text evidence="8">The sequence shown here is derived from an EMBL/GenBank/DDBJ whole genome shotgun (WGS) entry which is preliminary data.</text>
</comment>
<dbReference type="PANTHER" id="PTHR30069:SF46">
    <property type="entry name" value="OAR PROTEIN"/>
    <property type="match status" value="1"/>
</dbReference>
<dbReference type="GO" id="GO:0009279">
    <property type="term" value="C:cell outer membrane"/>
    <property type="evidence" value="ECO:0007669"/>
    <property type="project" value="UniProtKB-SubCell"/>
</dbReference>
<dbReference type="InterPro" id="IPR057601">
    <property type="entry name" value="Oar-like_b-barrel"/>
</dbReference>
<evidence type="ECO:0000256" key="4">
    <source>
        <dbReference type="ARBA" id="ARBA00022692"/>
    </source>
</evidence>
<evidence type="ECO:0000256" key="2">
    <source>
        <dbReference type="ARBA" id="ARBA00022448"/>
    </source>
</evidence>
<dbReference type="Proteomes" id="UP000584867">
    <property type="component" value="Unassembled WGS sequence"/>
</dbReference>
<keyword evidence="2" id="KW-0813">Transport</keyword>
<dbReference type="InterPro" id="IPR036942">
    <property type="entry name" value="Beta-barrel_TonB_sf"/>
</dbReference>
<dbReference type="EMBL" id="JACHIO010000002">
    <property type="protein sequence ID" value="MBB5062308.1"/>
    <property type="molecule type" value="Genomic_DNA"/>
</dbReference>
<keyword evidence="5" id="KW-0472">Membrane</keyword>
<dbReference type="SUPFAM" id="SSF49464">
    <property type="entry name" value="Carboxypeptidase regulatory domain-like"/>
    <property type="match status" value="1"/>
</dbReference>
<evidence type="ECO:0000256" key="5">
    <source>
        <dbReference type="ARBA" id="ARBA00023136"/>
    </source>
</evidence>
<dbReference type="Gene3D" id="2.40.170.20">
    <property type="entry name" value="TonB-dependent receptor, beta-barrel domain"/>
    <property type="match status" value="1"/>
</dbReference>
<dbReference type="PANTHER" id="PTHR30069">
    <property type="entry name" value="TONB-DEPENDENT OUTER MEMBRANE RECEPTOR"/>
    <property type="match status" value="1"/>
</dbReference>
<accession>A0A7W7ZM86</accession>
<keyword evidence="6" id="KW-0998">Cell outer membrane</keyword>
<protein>
    <recommendedName>
        <fullName evidence="7">TonB-dependent transporter Oar-like beta-barrel domain-containing protein</fullName>
    </recommendedName>
</protein>
<proteinExistence type="predicted"/>
<comment type="subcellular location">
    <subcellularLocation>
        <location evidence="1">Cell outer membrane</location>
        <topology evidence="1">Multi-pass membrane protein</topology>
    </subcellularLocation>
</comment>
<dbReference type="Pfam" id="PF13620">
    <property type="entry name" value="CarboxypepD_reg"/>
    <property type="match status" value="1"/>
</dbReference>
<gene>
    <name evidence="8" type="ORF">HDF15_000635</name>
</gene>
<organism evidence="8 9">
    <name type="scientific">Granulicella mallensis</name>
    <dbReference type="NCBI Taxonomy" id="940614"/>
    <lineage>
        <taxon>Bacteria</taxon>
        <taxon>Pseudomonadati</taxon>
        <taxon>Acidobacteriota</taxon>
        <taxon>Terriglobia</taxon>
        <taxon>Terriglobales</taxon>
        <taxon>Acidobacteriaceae</taxon>
        <taxon>Granulicella</taxon>
    </lineage>
</organism>
<evidence type="ECO:0000256" key="1">
    <source>
        <dbReference type="ARBA" id="ARBA00004571"/>
    </source>
</evidence>
<dbReference type="InterPro" id="IPR008969">
    <property type="entry name" value="CarboxyPept-like_regulatory"/>
</dbReference>
<dbReference type="SUPFAM" id="SSF56935">
    <property type="entry name" value="Porins"/>
    <property type="match status" value="1"/>
</dbReference>
<dbReference type="GO" id="GO:0044718">
    <property type="term" value="P:siderophore transmembrane transport"/>
    <property type="evidence" value="ECO:0007669"/>
    <property type="project" value="TreeGrafter"/>
</dbReference>
<name>A0A7W7ZM86_9BACT</name>
<keyword evidence="3" id="KW-1134">Transmembrane beta strand</keyword>
<dbReference type="GO" id="GO:0015344">
    <property type="term" value="F:siderophore uptake transmembrane transporter activity"/>
    <property type="evidence" value="ECO:0007669"/>
    <property type="project" value="TreeGrafter"/>
</dbReference>
<reference evidence="8 9" key="1">
    <citation type="submission" date="2020-08" db="EMBL/GenBank/DDBJ databases">
        <title>Genomic Encyclopedia of Type Strains, Phase IV (KMG-V): Genome sequencing to study the core and pangenomes of soil and plant-associated prokaryotes.</title>
        <authorList>
            <person name="Whitman W."/>
        </authorList>
    </citation>
    <scope>NUCLEOTIDE SEQUENCE [LARGE SCALE GENOMIC DNA]</scope>
    <source>
        <strain evidence="8 9">X5P3</strain>
    </source>
</reference>
<keyword evidence="4" id="KW-0812">Transmembrane</keyword>
<evidence type="ECO:0000256" key="3">
    <source>
        <dbReference type="ARBA" id="ARBA00022452"/>
    </source>
</evidence>
<dbReference type="Gene3D" id="2.60.40.1120">
    <property type="entry name" value="Carboxypeptidase-like, regulatory domain"/>
    <property type="match status" value="1"/>
</dbReference>
<dbReference type="Pfam" id="PF25183">
    <property type="entry name" value="OMP_b-brl_4"/>
    <property type="match status" value="1"/>
</dbReference>
<evidence type="ECO:0000259" key="7">
    <source>
        <dbReference type="Pfam" id="PF25183"/>
    </source>
</evidence>
<dbReference type="InterPro" id="IPR039426">
    <property type="entry name" value="TonB-dep_rcpt-like"/>
</dbReference>
<evidence type="ECO:0000313" key="8">
    <source>
        <dbReference type="EMBL" id="MBB5062308.1"/>
    </source>
</evidence>